<keyword evidence="8 9" id="KW-0862">Zinc</keyword>
<dbReference type="InterPro" id="IPR023091">
    <property type="entry name" value="MetalPrtase_cat_dom_sf_prd"/>
</dbReference>
<dbReference type="PATRIC" id="fig|1423745.4.peg.995"/>
<comment type="similarity">
    <text evidence="1 9">Belongs to the endoribonuclease YbeY family.</text>
</comment>
<comment type="subcellular location">
    <subcellularLocation>
        <location evidence="9">Cytoplasm</location>
    </subcellularLocation>
</comment>
<evidence type="ECO:0000256" key="1">
    <source>
        <dbReference type="ARBA" id="ARBA00010875"/>
    </source>
</evidence>
<organism evidence="10 11">
    <name type="scientific">Fructilactobacillus florum DSM 22689 = JCM 16035</name>
    <dbReference type="NCBI Taxonomy" id="1423745"/>
    <lineage>
        <taxon>Bacteria</taxon>
        <taxon>Bacillati</taxon>
        <taxon>Bacillota</taxon>
        <taxon>Bacilli</taxon>
        <taxon>Lactobacillales</taxon>
        <taxon>Lactobacillaceae</taxon>
        <taxon>Fructilactobacillus</taxon>
    </lineage>
</organism>
<keyword evidence="10" id="KW-0482">Metalloprotease</keyword>
<dbReference type="PANTHER" id="PTHR46986:SF1">
    <property type="entry name" value="ENDORIBONUCLEASE YBEY, CHLOROPLASTIC"/>
    <property type="match status" value="1"/>
</dbReference>
<reference evidence="10 11" key="1">
    <citation type="journal article" date="2015" name="Genome Announc.">
        <title>Expanding the biotechnology potential of lactobacilli through comparative genomics of 213 strains and associated genera.</title>
        <authorList>
            <person name="Sun Z."/>
            <person name="Harris H.M."/>
            <person name="McCann A."/>
            <person name="Guo C."/>
            <person name="Argimon S."/>
            <person name="Zhang W."/>
            <person name="Yang X."/>
            <person name="Jeffery I.B."/>
            <person name="Cooney J.C."/>
            <person name="Kagawa T.F."/>
            <person name="Liu W."/>
            <person name="Song Y."/>
            <person name="Salvetti E."/>
            <person name="Wrobel A."/>
            <person name="Rasinkangas P."/>
            <person name="Parkhill J."/>
            <person name="Rea M.C."/>
            <person name="O'Sullivan O."/>
            <person name="Ritari J."/>
            <person name="Douillard F.P."/>
            <person name="Paul Ross R."/>
            <person name="Yang R."/>
            <person name="Briner A.E."/>
            <person name="Felis G.E."/>
            <person name="de Vos W.M."/>
            <person name="Barrangou R."/>
            <person name="Klaenhammer T.R."/>
            <person name="Caufield P.W."/>
            <person name="Cui Y."/>
            <person name="Zhang H."/>
            <person name="O'Toole P.W."/>
        </authorList>
    </citation>
    <scope>NUCLEOTIDE SEQUENCE [LARGE SCALE GENOMIC DNA]</scope>
    <source>
        <strain evidence="10 11">DSM 22689</strain>
    </source>
</reference>
<comment type="cofactor">
    <cofactor evidence="9">
        <name>Zn(2+)</name>
        <dbReference type="ChEBI" id="CHEBI:29105"/>
    </cofactor>
    <text evidence="9">Binds 1 zinc ion.</text>
</comment>
<dbReference type="GO" id="GO:0004222">
    <property type="term" value="F:metalloendopeptidase activity"/>
    <property type="evidence" value="ECO:0007669"/>
    <property type="project" value="InterPro"/>
</dbReference>
<keyword evidence="6 9" id="KW-0255">Endonuclease</keyword>
<evidence type="ECO:0000256" key="4">
    <source>
        <dbReference type="ARBA" id="ARBA00022722"/>
    </source>
</evidence>
<gene>
    <name evidence="9" type="primary">ybeY</name>
    <name evidence="10" type="ORF">FC87_GL000934</name>
</gene>
<keyword evidence="7 9" id="KW-0378">Hydrolase</keyword>
<feature type="binding site" evidence="9">
    <location>
        <position position="126"/>
    </location>
    <ligand>
        <name>Zn(2+)</name>
        <dbReference type="ChEBI" id="CHEBI:29105"/>
        <note>catalytic</note>
    </ligand>
</feature>
<dbReference type="Gene3D" id="3.40.390.30">
    <property type="entry name" value="Metalloproteases ('zincins'), catalytic domain"/>
    <property type="match status" value="1"/>
</dbReference>
<dbReference type="STRING" id="1423745.GCA_001311215_00314"/>
<evidence type="ECO:0000256" key="9">
    <source>
        <dbReference type="HAMAP-Rule" id="MF_00009"/>
    </source>
</evidence>
<proteinExistence type="inferred from homology"/>
<dbReference type="InterPro" id="IPR020549">
    <property type="entry name" value="YbeY_CS"/>
</dbReference>
<keyword evidence="9" id="KW-0963">Cytoplasm</keyword>
<evidence type="ECO:0000256" key="7">
    <source>
        <dbReference type="ARBA" id="ARBA00022801"/>
    </source>
</evidence>
<feature type="binding site" evidence="9">
    <location>
        <position position="130"/>
    </location>
    <ligand>
        <name>Zn(2+)</name>
        <dbReference type="ChEBI" id="CHEBI:29105"/>
        <note>catalytic</note>
    </ligand>
</feature>
<feature type="binding site" evidence="9">
    <location>
        <position position="136"/>
    </location>
    <ligand>
        <name>Zn(2+)</name>
        <dbReference type="ChEBI" id="CHEBI:29105"/>
        <note>catalytic</note>
    </ligand>
</feature>
<evidence type="ECO:0000313" key="11">
    <source>
        <dbReference type="Proteomes" id="UP000051586"/>
    </source>
</evidence>
<evidence type="ECO:0000256" key="8">
    <source>
        <dbReference type="ARBA" id="ARBA00022833"/>
    </source>
</evidence>
<keyword evidence="2 9" id="KW-0690">Ribosome biogenesis</keyword>
<evidence type="ECO:0000256" key="5">
    <source>
        <dbReference type="ARBA" id="ARBA00022723"/>
    </source>
</evidence>
<dbReference type="HAMAP" id="MF_00009">
    <property type="entry name" value="Endoribonucl_YbeY"/>
    <property type="match status" value="1"/>
</dbReference>
<dbReference type="InterPro" id="IPR002036">
    <property type="entry name" value="YbeY"/>
</dbReference>
<dbReference type="SUPFAM" id="SSF55486">
    <property type="entry name" value="Metalloproteases ('zincins'), catalytic domain"/>
    <property type="match status" value="1"/>
</dbReference>
<dbReference type="PROSITE" id="PS01306">
    <property type="entry name" value="UPF0054"/>
    <property type="match status" value="1"/>
</dbReference>
<accession>A0A0R2CID6</accession>
<evidence type="ECO:0000256" key="3">
    <source>
        <dbReference type="ARBA" id="ARBA00022552"/>
    </source>
</evidence>
<dbReference type="GO" id="GO:0005737">
    <property type="term" value="C:cytoplasm"/>
    <property type="evidence" value="ECO:0007669"/>
    <property type="project" value="UniProtKB-SubCell"/>
</dbReference>
<dbReference type="Proteomes" id="UP000051586">
    <property type="component" value="Unassembled WGS sequence"/>
</dbReference>
<dbReference type="AlphaFoldDB" id="A0A0R2CID6"/>
<dbReference type="GO" id="GO:0004521">
    <property type="term" value="F:RNA endonuclease activity"/>
    <property type="evidence" value="ECO:0007669"/>
    <property type="project" value="UniProtKB-UniRule"/>
</dbReference>
<evidence type="ECO:0000256" key="6">
    <source>
        <dbReference type="ARBA" id="ARBA00022759"/>
    </source>
</evidence>
<keyword evidence="10" id="KW-0645">Protease</keyword>
<comment type="caution">
    <text evidence="10">The sequence shown here is derived from an EMBL/GenBank/DDBJ whole genome shotgun (WGS) entry which is preliminary data.</text>
</comment>
<keyword evidence="3 9" id="KW-0698">rRNA processing</keyword>
<dbReference type="Pfam" id="PF02130">
    <property type="entry name" value="YbeY"/>
    <property type="match status" value="1"/>
</dbReference>
<dbReference type="EMBL" id="AYZI01000005">
    <property type="protein sequence ID" value="KRM91423.1"/>
    <property type="molecule type" value="Genomic_DNA"/>
</dbReference>
<evidence type="ECO:0000313" key="10">
    <source>
        <dbReference type="EMBL" id="KRM91423.1"/>
    </source>
</evidence>
<dbReference type="GO" id="GO:0006508">
    <property type="term" value="P:proteolysis"/>
    <property type="evidence" value="ECO:0007669"/>
    <property type="project" value="UniProtKB-KW"/>
</dbReference>
<protein>
    <recommendedName>
        <fullName evidence="9">Endoribonuclease YbeY</fullName>
        <ecNumber evidence="9">3.1.-.-</ecNumber>
    </recommendedName>
</protein>
<comment type="function">
    <text evidence="9">Single strand-specific metallo-endoribonuclease involved in late-stage 70S ribosome quality control and in maturation of the 3' terminus of the 16S rRNA.</text>
</comment>
<dbReference type="GO" id="GO:0006364">
    <property type="term" value="P:rRNA processing"/>
    <property type="evidence" value="ECO:0007669"/>
    <property type="project" value="UniProtKB-UniRule"/>
</dbReference>
<dbReference type="RefSeq" id="WP_035421330.1">
    <property type="nucleotide sequence ID" value="NZ_AYZI01000005.1"/>
</dbReference>
<keyword evidence="5 9" id="KW-0479">Metal-binding</keyword>
<dbReference type="NCBIfam" id="TIGR00043">
    <property type="entry name" value="rRNA maturation RNase YbeY"/>
    <property type="match status" value="1"/>
</dbReference>
<dbReference type="PANTHER" id="PTHR46986">
    <property type="entry name" value="ENDORIBONUCLEASE YBEY, CHLOROPLASTIC"/>
    <property type="match status" value="1"/>
</dbReference>
<dbReference type="EC" id="3.1.-.-" evidence="9"/>
<dbReference type="GO" id="GO:0008270">
    <property type="term" value="F:zinc ion binding"/>
    <property type="evidence" value="ECO:0007669"/>
    <property type="project" value="UniProtKB-UniRule"/>
</dbReference>
<name>A0A0R2CID6_9LACO</name>
<keyword evidence="4 9" id="KW-0540">Nuclease</keyword>
<evidence type="ECO:0000256" key="2">
    <source>
        <dbReference type="ARBA" id="ARBA00022517"/>
    </source>
</evidence>
<sequence>MDLEIYDETNGAITDAQLTLSKDLLDFAAKQLQLKENTEMSVTFVKNERIRAINREYRQVDRATDVISFALEDQSEDDFPVLMDDELQAEIPENLGDLFVSIDKVKEQADFLGHSEDRELGFLLVHGFLHLNGYDHMEPADEQVMFALQRKILDAYGLTK</sequence>